<sequence>MRWTTVVYQALATAAFSQAFIIPSDTTEGVYKVVTADGSEVHTRIANVVNHSKASLDNSDVLDRRDNGQYWCGCGLSMNAGNCDAAVSDLKYQLDSDGAIPAGQSYYSIRGDVVAFACNRDTNNPSQPWDGSYFGVVAAGITSQCGNYIAGSYQAFNTIFGYMRYSNGINFCADSTNSPSNRC</sequence>
<dbReference type="GeneID" id="54365799"/>
<feature type="signal peptide" evidence="1">
    <location>
        <begin position="1"/>
        <end position="19"/>
    </location>
</feature>
<reference evidence="3" key="2">
    <citation type="submission" date="2020-04" db="EMBL/GenBank/DDBJ databases">
        <authorList>
            <consortium name="NCBI Genome Project"/>
        </authorList>
    </citation>
    <scope>NUCLEOTIDE SEQUENCE</scope>
    <source>
        <strain evidence="3">CBS 342.82</strain>
    </source>
</reference>
<keyword evidence="1" id="KW-0732">Signal</keyword>
<feature type="chain" id="PRO_5026857898" evidence="1">
    <location>
        <begin position="20"/>
        <end position="183"/>
    </location>
</feature>
<evidence type="ECO:0000313" key="3">
    <source>
        <dbReference type="RefSeq" id="XP_033456172.1"/>
    </source>
</evidence>
<dbReference type="Proteomes" id="UP000504637">
    <property type="component" value="Unplaced"/>
</dbReference>
<proteinExistence type="predicted"/>
<dbReference type="AlphaFoldDB" id="A0A6J3LTL9"/>
<evidence type="ECO:0000256" key="1">
    <source>
        <dbReference type="SAM" id="SignalP"/>
    </source>
</evidence>
<keyword evidence="2" id="KW-1185">Reference proteome</keyword>
<reference evidence="3" key="1">
    <citation type="submission" date="2020-01" db="EMBL/GenBank/DDBJ databases">
        <authorList>
            <consortium name="DOE Joint Genome Institute"/>
            <person name="Haridas S."/>
            <person name="Albert R."/>
            <person name="Binder M."/>
            <person name="Bloem J."/>
            <person name="Labutti K."/>
            <person name="Salamov A."/>
            <person name="Andreopoulos B."/>
            <person name="Baker S.E."/>
            <person name="Barry K."/>
            <person name="Bills G."/>
            <person name="Bluhm B.H."/>
            <person name="Cannon C."/>
            <person name="Castanera R."/>
            <person name="Culley D.E."/>
            <person name="Daum C."/>
            <person name="Ezra D."/>
            <person name="Gonzalez J.B."/>
            <person name="Henrissat B."/>
            <person name="Kuo A."/>
            <person name="Liang C."/>
            <person name="Lipzen A."/>
            <person name="Lutzoni F."/>
            <person name="Magnuson J."/>
            <person name="Mondo S."/>
            <person name="Nolan M."/>
            <person name="Ohm R."/>
            <person name="Pangilinan J."/>
            <person name="Park H.-J."/>
            <person name="Ramirez L."/>
            <person name="Alfaro M."/>
            <person name="Sun H."/>
            <person name="Tritt A."/>
            <person name="Yoshinaga Y."/>
            <person name="Zwiers L.-H."/>
            <person name="Turgeon B.G."/>
            <person name="Goodwin S.B."/>
            <person name="Spatafora J.W."/>
            <person name="Crous P.W."/>
            <person name="Grigoriev I.V."/>
        </authorList>
    </citation>
    <scope>NUCLEOTIDE SEQUENCE</scope>
    <source>
        <strain evidence="3">CBS 342.82</strain>
    </source>
</reference>
<protein>
    <submittedName>
        <fullName evidence="3">Uncharacterized protein</fullName>
    </submittedName>
</protein>
<reference evidence="3" key="3">
    <citation type="submission" date="2025-08" db="UniProtKB">
        <authorList>
            <consortium name="RefSeq"/>
        </authorList>
    </citation>
    <scope>IDENTIFICATION</scope>
    <source>
        <strain evidence="3">CBS 342.82</strain>
    </source>
</reference>
<gene>
    <name evidence="3" type="ORF">K489DRAFT_413055</name>
</gene>
<evidence type="ECO:0000313" key="2">
    <source>
        <dbReference type="Proteomes" id="UP000504637"/>
    </source>
</evidence>
<dbReference type="RefSeq" id="XP_033456172.1">
    <property type="nucleotide sequence ID" value="XM_033608000.1"/>
</dbReference>
<accession>A0A6J3LTL9</accession>
<dbReference type="OrthoDB" id="5006988at2759"/>
<organism evidence="3">
    <name type="scientific">Dissoconium aciculare CBS 342.82</name>
    <dbReference type="NCBI Taxonomy" id="1314786"/>
    <lineage>
        <taxon>Eukaryota</taxon>
        <taxon>Fungi</taxon>
        <taxon>Dikarya</taxon>
        <taxon>Ascomycota</taxon>
        <taxon>Pezizomycotina</taxon>
        <taxon>Dothideomycetes</taxon>
        <taxon>Dothideomycetidae</taxon>
        <taxon>Mycosphaerellales</taxon>
        <taxon>Dissoconiaceae</taxon>
        <taxon>Dissoconium</taxon>
    </lineage>
</organism>
<name>A0A6J3LTL9_9PEZI</name>